<proteinExistence type="predicted"/>
<dbReference type="Gene3D" id="1.25.40.10">
    <property type="entry name" value="Tetratricopeptide repeat domain"/>
    <property type="match status" value="1"/>
</dbReference>
<feature type="domain" description="Bacterial transcriptional activator" evidence="2">
    <location>
        <begin position="126"/>
        <end position="260"/>
    </location>
</feature>
<evidence type="ECO:0000313" key="3">
    <source>
        <dbReference type="EMBL" id="PRY39613.1"/>
    </source>
</evidence>
<sequence>MVAAGPVGRAATTPRRTATPAERWHPPGARERVGDDGGVRITTLGPLAVDGRPVRGDRLAAVIRELVDARGRTVSTGALVDAVWQGAPPDDAAGALQALVARVRRLGVPVVAASGGYRIPADGVQVDAVAVRALADRGRQALAEGNAVRARGRADEARALFPEVPELADAGGARLFADVVALRAEAALARGGPFDEADLRRLATRVPPDEPAAALLVRVLAAQGRDAEALDVVERVRVELADRYGTDPSPVLAEAHLALLRGQLTVDRPKRTDGLPAAWRRATTALVGRQEDLAAVTTALLEARLVTVVATGGAGKTRLAAEVVRSAAGSRTVRVVELAGLRSPAEVLPTVLAVLAGTGTPPVDRRVLDPRERLRAIGPELDGLLVLDNCEHVLDAAASVVADLLAVAAPEVGVLATSRAPLGLVGEVVHRLPALPDDEALALLGARVRAGGAVPAWGRDRALALCHRLDNLPLALELAAARLRHMPIDDVLAGLGDRFALLDDALRGLPERHAGLWAMVDWSRELLDPGEQRLLQRLAVLPAPFTADLALATAGGTPAGLAILVEQSLLRLEDGDGTARYRMLETVREYGEAGLDAAGGREAAMAGLLGWARRRAVALAADFVGPAQVAALESCAADQDNLVAALQWAQDHDDEVAAVDVATALFQLWTVRGRHFEASARARTLLHVDDPAARSRSAVLRGRASGRPLPHADRLALLCVLVAVNAGNTGPARLTVLARRALRTLLAERPDDVSPRTTALASALPLLERTDPDRSLADALVAHPDPYVQGMGYFVRAVLVEDAGTPRDAVGDAELAYRRFEAVGDPWGMGMAAHAAGHSTGADPDRRTDEWLRRSERHLALVGAAQDARSTRVLLDTQLALAGDVEAEHRLVEIAGSERPDEADACQAALGLAQLAWRRGRYDDVLTHADELLRAVADTGAPGPARRRTVFRVAVAVLRLWVAGAADGTSAGADARAADALRQSRAEVLSTYDRPLLGAWAMGGAELAAFRGDTATARELWAIGTRVGASPSRFFPQGRGDRLAAALGDRRSRELLLAEASGLTAAAVHVRVGALMDGLLG</sequence>
<dbReference type="InterPro" id="IPR036388">
    <property type="entry name" value="WH-like_DNA-bd_sf"/>
</dbReference>
<reference evidence="3 4" key="1">
    <citation type="submission" date="2018-03" db="EMBL/GenBank/DDBJ databases">
        <title>Genomic Encyclopedia of Archaeal and Bacterial Type Strains, Phase II (KMG-II): from individual species to whole genera.</title>
        <authorList>
            <person name="Goeker M."/>
        </authorList>
    </citation>
    <scope>NUCLEOTIDE SEQUENCE [LARGE SCALE GENOMIC DNA]</scope>
    <source>
        <strain evidence="3 4">DSM 44720</strain>
    </source>
</reference>
<dbReference type="SUPFAM" id="SSF48452">
    <property type="entry name" value="TPR-like"/>
    <property type="match status" value="1"/>
</dbReference>
<dbReference type="Pfam" id="PF03704">
    <property type="entry name" value="BTAD"/>
    <property type="match status" value="1"/>
</dbReference>
<dbReference type="InterPro" id="IPR058852">
    <property type="entry name" value="HTH_77"/>
</dbReference>
<evidence type="ECO:0000256" key="1">
    <source>
        <dbReference type="SAM" id="MobiDB-lite"/>
    </source>
</evidence>
<name>A0A2T0T1V8_9PSEU</name>
<dbReference type="Gene3D" id="3.40.50.300">
    <property type="entry name" value="P-loop containing nucleotide triphosphate hydrolases"/>
    <property type="match status" value="1"/>
</dbReference>
<comment type="caution">
    <text evidence="3">The sequence shown here is derived from an EMBL/GenBank/DDBJ whole genome shotgun (WGS) entry which is preliminary data.</text>
</comment>
<organism evidence="3 4">
    <name type="scientific">Umezawaea tangerina</name>
    <dbReference type="NCBI Taxonomy" id="84725"/>
    <lineage>
        <taxon>Bacteria</taxon>
        <taxon>Bacillati</taxon>
        <taxon>Actinomycetota</taxon>
        <taxon>Actinomycetes</taxon>
        <taxon>Pseudonocardiales</taxon>
        <taxon>Pseudonocardiaceae</taxon>
        <taxon>Umezawaea</taxon>
    </lineage>
</organism>
<dbReference type="InterPro" id="IPR005158">
    <property type="entry name" value="BTAD"/>
</dbReference>
<feature type="region of interest" description="Disordered" evidence="1">
    <location>
        <begin position="1"/>
        <end position="38"/>
    </location>
</feature>
<dbReference type="PANTHER" id="PTHR47691:SF3">
    <property type="entry name" value="HTH-TYPE TRANSCRIPTIONAL REGULATOR RV0890C-RELATED"/>
    <property type="match status" value="1"/>
</dbReference>
<feature type="compositionally biased region" description="Low complexity" evidence="1">
    <location>
        <begin position="9"/>
        <end position="21"/>
    </location>
</feature>
<dbReference type="PANTHER" id="PTHR47691">
    <property type="entry name" value="REGULATOR-RELATED"/>
    <property type="match status" value="1"/>
</dbReference>
<dbReference type="SUPFAM" id="SSF52540">
    <property type="entry name" value="P-loop containing nucleoside triphosphate hydrolases"/>
    <property type="match status" value="1"/>
</dbReference>
<accession>A0A2T0T1V8</accession>
<evidence type="ECO:0000313" key="4">
    <source>
        <dbReference type="Proteomes" id="UP000239494"/>
    </source>
</evidence>
<gene>
    <name evidence="3" type="ORF">CLV43_107197</name>
</gene>
<keyword evidence="4" id="KW-1185">Reference proteome</keyword>
<dbReference type="Pfam" id="PF25872">
    <property type="entry name" value="HTH_77"/>
    <property type="match status" value="1"/>
</dbReference>
<dbReference type="InterPro" id="IPR011990">
    <property type="entry name" value="TPR-like_helical_dom_sf"/>
</dbReference>
<dbReference type="InterPro" id="IPR027417">
    <property type="entry name" value="P-loop_NTPase"/>
</dbReference>
<protein>
    <submittedName>
        <fullName evidence="3">Putative ATPase</fullName>
    </submittedName>
</protein>
<dbReference type="EMBL" id="PVTF01000007">
    <property type="protein sequence ID" value="PRY39613.1"/>
    <property type="molecule type" value="Genomic_DNA"/>
</dbReference>
<dbReference type="AlphaFoldDB" id="A0A2T0T1V8"/>
<dbReference type="Proteomes" id="UP000239494">
    <property type="component" value="Unassembled WGS sequence"/>
</dbReference>
<dbReference type="Gene3D" id="1.10.10.10">
    <property type="entry name" value="Winged helix-like DNA-binding domain superfamily/Winged helix DNA-binding domain"/>
    <property type="match status" value="1"/>
</dbReference>
<feature type="compositionally biased region" description="Basic and acidic residues" evidence="1">
    <location>
        <begin position="22"/>
        <end position="38"/>
    </location>
</feature>
<dbReference type="SMART" id="SM01043">
    <property type="entry name" value="BTAD"/>
    <property type="match status" value="1"/>
</dbReference>
<evidence type="ECO:0000259" key="2">
    <source>
        <dbReference type="SMART" id="SM01043"/>
    </source>
</evidence>